<name>A0A7R9FSV8_9CRUS</name>
<evidence type="ECO:0000313" key="3">
    <source>
        <dbReference type="Proteomes" id="UP000677054"/>
    </source>
</evidence>
<dbReference type="EMBL" id="CAJPEV010007164">
    <property type="protein sequence ID" value="CAG0904613.1"/>
    <property type="molecule type" value="Genomic_DNA"/>
</dbReference>
<proteinExistence type="predicted"/>
<dbReference type="Proteomes" id="UP000677054">
    <property type="component" value="Unassembled WGS sequence"/>
</dbReference>
<keyword evidence="1" id="KW-0472">Membrane</keyword>
<dbReference type="AlphaFoldDB" id="A0A7R9FSV8"/>
<sequence length="77" mass="8373">MDICEKKMGKIRLVMVILGTMLVLAGLWERVDAGKTCEIGGKLACITSCKVQCCVTGDCDSNQVCRCTRCDNGPCWP</sequence>
<protein>
    <submittedName>
        <fullName evidence="2">Uncharacterized protein</fullName>
    </submittedName>
</protein>
<gene>
    <name evidence="2" type="ORF">DSTB1V02_LOCUS13689</name>
</gene>
<keyword evidence="1" id="KW-0812">Transmembrane</keyword>
<reference evidence="2" key="1">
    <citation type="submission" date="2020-11" db="EMBL/GenBank/DDBJ databases">
        <authorList>
            <person name="Tran Van P."/>
        </authorList>
    </citation>
    <scope>NUCLEOTIDE SEQUENCE</scope>
</reference>
<keyword evidence="1" id="KW-1133">Transmembrane helix</keyword>
<accession>A0A7R9FSV8</accession>
<organism evidence="2">
    <name type="scientific">Darwinula stevensoni</name>
    <dbReference type="NCBI Taxonomy" id="69355"/>
    <lineage>
        <taxon>Eukaryota</taxon>
        <taxon>Metazoa</taxon>
        <taxon>Ecdysozoa</taxon>
        <taxon>Arthropoda</taxon>
        <taxon>Crustacea</taxon>
        <taxon>Oligostraca</taxon>
        <taxon>Ostracoda</taxon>
        <taxon>Podocopa</taxon>
        <taxon>Podocopida</taxon>
        <taxon>Darwinulocopina</taxon>
        <taxon>Darwinuloidea</taxon>
        <taxon>Darwinulidae</taxon>
        <taxon>Darwinula</taxon>
    </lineage>
</organism>
<evidence type="ECO:0000313" key="2">
    <source>
        <dbReference type="EMBL" id="CAD7253943.1"/>
    </source>
</evidence>
<dbReference type="EMBL" id="LR906681">
    <property type="protein sequence ID" value="CAD7253943.1"/>
    <property type="molecule type" value="Genomic_DNA"/>
</dbReference>
<feature type="transmembrane region" description="Helical" evidence="1">
    <location>
        <begin position="12"/>
        <end position="28"/>
    </location>
</feature>
<evidence type="ECO:0000256" key="1">
    <source>
        <dbReference type="SAM" id="Phobius"/>
    </source>
</evidence>
<keyword evidence="3" id="KW-1185">Reference proteome</keyword>